<dbReference type="Proteomes" id="UP000186744">
    <property type="component" value="Unassembled WGS sequence"/>
</dbReference>
<gene>
    <name evidence="1" type="ORF">SAMN05421786_1054</name>
</gene>
<evidence type="ECO:0000313" key="1">
    <source>
        <dbReference type="EMBL" id="SIT07545.1"/>
    </source>
</evidence>
<dbReference type="STRING" id="373668.SAMN05421786_1054"/>
<sequence length="1719" mass="199117">MNRIISSATVESSVVQIVYKNKESGTGFFITDNLIITAYHILLDSKIDENSIIVYSSNQEPQQASIFHFDEVNDICLLKVSNKNLVFLPLTEISIRINDTWNSFGFPYQGHQEGVRIFGSVNQELKNERYDFIVNCSNIESGFDYSGLSGAPIISSGRVIGVALQQLDDKIGAISINKISKLLAELSISVFKEQKLNELPSHFAKEISQIVTNYDFVDRLNNVIQNENNWILLEGNPGTGKTTNIATYTPEENSLLLGRYFTKVPNDERPKSLRISVENFLNWLEESISIEITGKLPPKSSEPFENRLVDLRDSFEALDEYLVDKNKVGLFFIDGLDEVEKLKDFLEIIPEVLSVNLRIILSCTTKNILPIDIRNKIDESQIVILKPLEIDLCEYYCENKFQGKVDYENIQRIAIKSEGHPLYLNYLINFILNSELIEDEDELKAWIENIPSISGDIENYYNVIWESIYEDNNKLWICLILSQLRQAVTEEDFFEILPEDIRRHYYAAIPKISHLIKNDKLEIYHNSFKDYVLKKLPLYKKQCNDIIAGFCENFPDRLYSVINLVYHNAMSSNPHKAIISCNQKWADDLAVRHVEPDFIIDDIKKAIDISIQLRKTIDLLRLLLLLQRIDFRYNSVWVEYAYEMAFALIAQQEYSNALKYLVRRNVLLVSISDATLFLQHFCENDAFDEAEILNNAIEREYRKSVYEGMKSSEGVTPSLFISKARSIILKTRADFDNAQAETWEFLNLFEVNPDTGMTAIGLKNAPLLKYVINHSTAWNNSFLARNFDLVLDIDEIIRDGEITIDNTWSVIYATSLLIYREELNGYNLPDFNTREIETKLSDTTENLLEKFGYVSTSQARRIIILSLLKSTTKPDLLRNIVDEYLQDERKTILRADNGVDVDLESFTNLCLKNNCLGFKDDTEEFTVKDKKWHAKTWEQDLFDLITEIYYFEGLVSFLKASNQLDKKKDFICNTLEKIVETINFNFDFRSYWDRGYQFPEKLMPELFKKLVHLFHEFDFENLTTFLDTIEGHTVNQLGLFSEGYRKSLCEIIHVLLRLRCEEAIVIPLLEIWKKHVLDGVQNRWERTADLLKITEVYALLNLQDQSKEIFQEMLNTSMGPTWYKESQLMLINVALENFKEAPDSTLADYASILDQASGEMTFQRYVRNSKEEFIGSLIENQHVQKALDYYKFELLPPPNILNQNAELSDFDAPRLGDGYTLGAKNISDTNSILVILNTIDCNPYLKLALCEIFTINDDISRYSYDFGKQIGNVLNEIDNVQDGNFDKAFASVAILIADEEIDIDSRRQLLRELGSTLSSANIIKLRECLKVHHINWAADYDPEEHKTISHEKEKDSYDIFNDSLNDVRPHNKLDKIKEGLQVFENDQRSIWMNNWSTSTDAAKANIKKLFEDQESVVHLLGSNILNFDNEYWYICQEMMAFLQGKLDHQQVVEIHEIVGNHFKYIIRPTSAIKEKYKWIEKETTTKNNDHLVVEFIIWHLNHPVQVIRNKTMNVLERLPISTHNILKILFETCISDIPKPSTELCSYIIKNIAINSPNTIKEFLNQNIRLIPDLAAVQHLTIKKNLLDISIELNRVGFADLYLAIKSILPNTIILTGKVTFEDDSHLAYIHDIIDDLNSQMLLNSQFSNDLDQFINEFCRPEQKENVKRSDRYLRRSFPEQTMIEGTYNEIVRHSLNKALCKRVSADNIEELYKIVNYV</sequence>
<dbReference type="SUPFAM" id="SSF50494">
    <property type="entry name" value="Trypsin-like serine proteases"/>
    <property type="match status" value="1"/>
</dbReference>
<dbReference type="SUPFAM" id="SSF52540">
    <property type="entry name" value="P-loop containing nucleoside triphosphate hydrolases"/>
    <property type="match status" value="1"/>
</dbReference>
<proteinExistence type="predicted"/>
<dbReference type="Gene3D" id="3.40.50.300">
    <property type="entry name" value="P-loop containing nucleotide triphosphate hydrolases"/>
    <property type="match status" value="1"/>
</dbReference>
<keyword evidence="2" id="KW-1185">Reference proteome</keyword>
<dbReference type="InterPro" id="IPR027417">
    <property type="entry name" value="P-loop_NTPase"/>
</dbReference>
<reference evidence="2" key="1">
    <citation type="submission" date="2017-01" db="EMBL/GenBank/DDBJ databases">
        <authorList>
            <person name="Varghese N."/>
            <person name="Submissions S."/>
        </authorList>
    </citation>
    <scope>NUCLEOTIDE SEQUENCE [LARGE SCALE GENOMIC DNA]</scope>
    <source>
        <strain evidence="2">DSM 18017</strain>
    </source>
</reference>
<dbReference type="Gene3D" id="2.40.10.120">
    <property type="match status" value="1"/>
</dbReference>
<protein>
    <submittedName>
        <fullName evidence="1">Trypsin-like peptidase domain-containing protein</fullName>
    </submittedName>
</protein>
<accession>A0A1N7PA82</accession>
<evidence type="ECO:0000313" key="2">
    <source>
        <dbReference type="Proteomes" id="UP000186744"/>
    </source>
</evidence>
<name>A0A1N7PA82_9FLAO</name>
<dbReference type="InterPro" id="IPR009003">
    <property type="entry name" value="Peptidase_S1_PA"/>
</dbReference>
<organism evidence="1 2">
    <name type="scientific">Chryseobacterium ureilyticum</name>
    <dbReference type="NCBI Taxonomy" id="373668"/>
    <lineage>
        <taxon>Bacteria</taxon>
        <taxon>Pseudomonadati</taxon>
        <taxon>Bacteroidota</taxon>
        <taxon>Flavobacteriia</taxon>
        <taxon>Flavobacteriales</taxon>
        <taxon>Weeksellaceae</taxon>
        <taxon>Chryseobacterium group</taxon>
        <taxon>Chryseobacterium</taxon>
    </lineage>
</organism>
<dbReference type="EMBL" id="FTOL01000005">
    <property type="protein sequence ID" value="SIT07545.1"/>
    <property type="molecule type" value="Genomic_DNA"/>
</dbReference>
<dbReference type="Pfam" id="PF13365">
    <property type="entry name" value="Trypsin_2"/>
    <property type="match status" value="1"/>
</dbReference>
<dbReference type="RefSeq" id="WP_076552671.1">
    <property type="nucleotide sequence ID" value="NZ_FTOL01000005.1"/>
</dbReference>
<dbReference type="OrthoDB" id="898678at2"/>